<feature type="transmembrane region" description="Helical" evidence="1">
    <location>
        <begin position="199"/>
        <end position="224"/>
    </location>
</feature>
<sequence>MFAASLVRRGMELASDPEQPSIHVSGWLIGLFFFTVLAAFFALFKIEYTYGMVVASLAAIEETNPDIYVRIDTDFDPTKPVDPAAPIDPVTVEAARPKPITSKLRTTIKHLRTRAGYWSRFRGFKALLAYTAAQGFLYSIVSSVVPLPVDSFLGHFIVGLIISVLLANLQLAWIHIVISEPSPKRFYQRIPGYKAWVNFAPMVVLEQVVVLATFFLPMVAIVALGGFKDIDFTSGHVNAPSYRALSLALLLLSGPLLLCGLVSIPVRAVVIRVAASMLPEEDEAIVPFDRSFGGKVTPSILGGSGKVSIRDAWTTFDGPARMRYFKVIAKVVAMQLGAIVFFGLLIGAEVYAGALPSSGSGNK</sequence>
<keyword evidence="1" id="KW-1133">Transmembrane helix</keyword>
<evidence type="ECO:0000256" key="1">
    <source>
        <dbReference type="SAM" id="Phobius"/>
    </source>
</evidence>
<evidence type="ECO:0000313" key="2">
    <source>
        <dbReference type="EMBL" id="KAF9890152.1"/>
    </source>
</evidence>
<name>A0AAD4CPN2_ASPNN</name>
<feature type="transmembrane region" description="Helical" evidence="1">
    <location>
        <begin position="153"/>
        <end position="178"/>
    </location>
</feature>
<gene>
    <name evidence="2" type="ORF">FE257_006313</name>
</gene>
<dbReference type="Proteomes" id="UP001194746">
    <property type="component" value="Unassembled WGS sequence"/>
</dbReference>
<feature type="transmembrane region" description="Helical" evidence="1">
    <location>
        <begin position="244"/>
        <end position="270"/>
    </location>
</feature>
<keyword evidence="1" id="KW-0812">Transmembrane</keyword>
<organism evidence="2 3">
    <name type="scientific">Aspergillus nanangensis</name>
    <dbReference type="NCBI Taxonomy" id="2582783"/>
    <lineage>
        <taxon>Eukaryota</taxon>
        <taxon>Fungi</taxon>
        <taxon>Dikarya</taxon>
        <taxon>Ascomycota</taxon>
        <taxon>Pezizomycotina</taxon>
        <taxon>Eurotiomycetes</taxon>
        <taxon>Eurotiomycetidae</taxon>
        <taxon>Eurotiales</taxon>
        <taxon>Aspergillaceae</taxon>
        <taxon>Aspergillus</taxon>
        <taxon>Aspergillus subgen. Circumdati</taxon>
    </lineage>
</organism>
<feature type="transmembrane region" description="Helical" evidence="1">
    <location>
        <begin position="24"/>
        <end position="44"/>
    </location>
</feature>
<feature type="transmembrane region" description="Helical" evidence="1">
    <location>
        <begin position="331"/>
        <end position="354"/>
    </location>
</feature>
<accession>A0AAD4CPN2</accession>
<dbReference type="EMBL" id="VCAU01000029">
    <property type="protein sequence ID" value="KAF9890152.1"/>
    <property type="molecule type" value="Genomic_DNA"/>
</dbReference>
<keyword evidence="3" id="KW-1185">Reference proteome</keyword>
<protein>
    <submittedName>
        <fullName evidence="2">Uncharacterized protein</fullName>
    </submittedName>
</protein>
<keyword evidence="1" id="KW-0472">Membrane</keyword>
<evidence type="ECO:0000313" key="3">
    <source>
        <dbReference type="Proteomes" id="UP001194746"/>
    </source>
</evidence>
<proteinExistence type="predicted"/>
<reference evidence="2" key="1">
    <citation type="journal article" date="2019" name="Beilstein J. Org. Chem.">
        <title>Nanangenines: drimane sesquiterpenoids as the dominant metabolite cohort of a novel Australian fungus, Aspergillus nanangensis.</title>
        <authorList>
            <person name="Lacey H.J."/>
            <person name="Gilchrist C.L.M."/>
            <person name="Crombie A."/>
            <person name="Kalaitzis J.A."/>
            <person name="Vuong D."/>
            <person name="Rutledge P.J."/>
            <person name="Turner P."/>
            <person name="Pitt J.I."/>
            <person name="Lacey E."/>
            <person name="Chooi Y.H."/>
            <person name="Piggott A.M."/>
        </authorList>
    </citation>
    <scope>NUCLEOTIDE SEQUENCE</scope>
    <source>
        <strain evidence="2">MST-FP2251</strain>
    </source>
</reference>
<reference evidence="2" key="2">
    <citation type="submission" date="2020-02" db="EMBL/GenBank/DDBJ databases">
        <authorList>
            <person name="Gilchrist C.L.M."/>
            <person name="Chooi Y.-H."/>
        </authorList>
    </citation>
    <scope>NUCLEOTIDE SEQUENCE</scope>
    <source>
        <strain evidence="2">MST-FP2251</strain>
    </source>
</reference>
<dbReference type="AlphaFoldDB" id="A0AAD4CPN2"/>
<comment type="caution">
    <text evidence="2">The sequence shown here is derived from an EMBL/GenBank/DDBJ whole genome shotgun (WGS) entry which is preliminary data.</text>
</comment>
<feature type="transmembrane region" description="Helical" evidence="1">
    <location>
        <begin position="127"/>
        <end position="147"/>
    </location>
</feature>